<dbReference type="SUPFAM" id="SSF47384">
    <property type="entry name" value="Homodimeric domain of signal transducing histidine kinase"/>
    <property type="match status" value="1"/>
</dbReference>
<dbReference type="Pfam" id="PF13492">
    <property type="entry name" value="GAF_3"/>
    <property type="match status" value="1"/>
</dbReference>
<dbReference type="CDD" id="cd00075">
    <property type="entry name" value="HATPase"/>
    <property type="match status" value="1"/>
</dbReference>
<dbReference type="SMART" id="SM00387">
    <property type="entry name" value="HATPase_c"/>
    <property type="match status" value="1"/>
</dbReference>
<keyword evidence="6" id="KW-1185">Reference proteome</keyword>
<organism evidence="5 6">
    <name type="scientific">Undibacterium flavidum</name>
    <dbReference type="NCBI Taxonomy" id="2762297"/>
    <lineage>
        <taxon>Bacteria</taxon>
        <taxon>Pseudomonadati</taxon>
        <taxon>Pseudomonadota</taxon>
        <taxon>Betaproteobacteria</taxon>
        <taxon>Burkholderiales</taxon>
        <taxon>Oxalobacteraceae</taxon>
        <taxon>Undibacterium</taxon>
    </lineage>
</organism>
<dbReference type="Gene3D" id="3.30.565.10">
    <property type="entry name" value="Histidine kinase-like ATPase, C-terminal domain"/>
    <property type="match status" value="1"/>
</dbReference>
<dbReference type="InterPro" id="IPR004358">
    <property type="entry name" value="Sig_transdc_His_kin-like_C"/>
</dbReference>
<dbReference type="Pfam" id="PF02518">
    <property type="entry name" value="HATPase_c"/>
    <property type="match status" value="1"/>
</dbReference>
<dbReference type="InterPro" id="IPR036890">
    <property type="entry name" value="HATPase_C_sf"/>
</dbReference>
<comment type="caution">
    <text evidence="5">The sequence shown here is derived from an EMBL/GenBank/DDBJ whole genome shotgun (WGS) entry which is preliminary data.</text>
</comment>
<feature type="transmembrane region" description="Helical" evidence="3">
    <location>
        <begin position="386"/>
        <end position="408"/>
    </location>
</feature>
<dbReference type="SUPFAM" id="SSF55874">
    <property type="entry name" value="ATPase domain of HSP90 chaperone/DNA topoisomerase II/histidine kinase"/>
    <property type="match status" value="1"/>
</dbReference>
<evidence type="ECO:0000256" key="3">
    <source>
        <dbReference type="SAM" id="Phobius"/>
    </source>
</evidence>
<sequence length="918" mass="102447">MPTDQFTSSTSLLQLRRLQRHFVLFLLAIILPVAAIIYLYQKHTETTVQNRLFTAVSATGLQKKLAFEQLIQIATSHLQRLSIQFSDALEKPDVAINDQHWKTLNKFGVRSSGNGELVGSQLDPWWRSRLGALYVRQQGSHNPLLQKELAAAMTIFPAIWAAHQTYPYFQWTSFYSAHEDLLAVYPYISEDDLQKATNSPNKESILNAIFNPQSKQMMHKLGPQNNPQRTQHWTAPYYDSGGKGAMVSLFHPQYVDQQFLGILGSDVTLTMFDQVLTDANRALGHFIVIDESGNLIADDVGSVQNNKAILTLDKILPDSLLPHLTQQHLAQQLLMQQHTMQKDGIQHAGDWYWLQMPLKGSQWKLIVYFSAKELNSLSADGAGNTLWIMLSLLGLLCLAAGLISYYFALPSLKLVDFLVRLSGNPALPSPHVPKAWAPSFELVAATAQERDIYLQEIKSHTENLELTVALRTKEVVAQSELAEQARHDIELLSDMGREITASLHIHSIEEKLYEHVQKLMICDTFSVGTLDWNRRMISFDFAYRHGEQITPYTHSLDVSTPESVTSSTPAEMRAQASAHCALHAVEVITNATKNSALYVPLMLNQKVIGIISIENKQTYTYQQKDLIILRSLAAYASVAFDNALAYQRLQQTQDKLVEQEKLAALGSIVAGVAHELNTPIGNSLLAASTLADMTKQAMSEIESGKMRRSTFQEYGDNAKTACDLLIRNLSTAANLITSFKQIAVDQTSDQRRLFNLSKVTHEVALTLENRLRREEHQLTIDIDEDMELDSFPGPYGQVISNLILNAIIHAFDNTKAGKITITCQRTSRGEHITSDNMTDDLASRITLIFSDNGCGIDEQHLSHIFEPFYTTRMGQGGSGLGLHICYNIITAALGGSIRVESTLGSGTRFEINLPLMAP</sequence>
<keyword evidence="3" id="KW-0472">Membrane</keyword>
<feature type="domain" description="Histidine kinase" evidence="4">
    <location>
        <begin position="671"/>
        <end position="917"/>
    </location>
</feature>
<keyword evidence="3" id="KW-0812">Transmembrane</keyword>
<dbReference type="RefSeq" id="WP_186940695.1">
    <property type="nucleotide sequence ID" value="NZ_JACOGA010000003.1"/>
</dbReference>
<reference evidence="5 6" key="1">
    <citation type="submission" date="2020-08" db="EMBL/GenBank/DDBJ databases">
        <title>Novel species isolated from subtropical streams in China.</title>
        <authorList>
            <person name="Lu H."/>
        </authorList>
    </citation>
    <scope>NUCLEOTIDE SEQUENCE [LARGE SCALE GENOMIC DNA]</scope>
    <source>
        <strain evidence="5 6">LX15W</strain>
    </source>
</reference>
<dbReference type="EC" id="2.7.13.3" evidence="2"/>
<dbReference type="Gene3D" id="3.30.450.20">
    <property type="entry name" value="PAS domain"/>
    <property type="match status" value="2"/>
</dbReference>
<dbReference type="PRINTS" id="PR00344">
    <property type="entry name" value="BCTRLSENSOR"/>
</dbReference>
<feature type="transmembrane region" description="Helical" evidence="3">
    <location>
        <begin position="21"/>
        <end position="40"/>
    </location>
</feature>
<evidence type="ECO:0000256" key="2">
    <source>
        <dbReference type="ARBA" id="ARBA00012438"/>
    </source>
</evidence>
<evidence type="ECO:0000313" key="5">
    <source>
        <dbReference type="EMBL" id="MBC3872687.1"/>
    </source>
</evidence>
<dbReference type="EMBL" id="JACOGA010000003">
    <property type="protein sequence ID" value="MBC3872687.1"/>
    <property type="molecule type" value="Genomic_DNA"/>
</dbReference>
<dbReference type="InterPro" id="IPR003594">
    <property type="entry name" value="HATPase_dom"/>
</dbReference>
<name>A0ABR6Y7V6_9BURK</name>
<dbReference type="PANTHER" id="PTHR43065">
    <property type="entry name" value="SENSOR HISTIDINE KINASE"/>
    <property type="match status" value="1"/>
</dbReference>
<evidence type="ECO:0000313" key="6">
    <source>
        <dbReference type="Proteomes" id="UP000624279"/>
    </source>
</evidence>
<evidence type="ECO:0000256" key="1">
    <source>
        <dbReference type="ARBA" id="ARBA00000085"/>
    </source>
</evidence>
<dbReference type="InterPro" id="IPR036097">
    <property type="entry name" value="HisK_dim/P_sf"/>
</dbReference>
<dbReference type="SUPFAM" id="SSF55781">
    <property type="entry name" value="GAF domain-like"/>
    <property type="match status" value="1"/>
</dbReference>
<evidence type="ECO:0000259" key="4">
    <source>
        <dbReference type="PROSITE" id="PS50109"/>
    </source>
</evidence>
<dbReference type="Gene3D" id="1.10.287.130">
    <property type="match status" value="1"/>
</dbReference>
<comment type="catalytic activity">
    <reaction evidence="1">
        <text>ATP + protein L-histidine = ADP + protein N-phospho-L-histidine.</text>
        <dbReference type="EC" id="2.7.13.3"/>
    </reaction>
</comment>
<dbReference type="Gene3D" id="3.30.450.40">
    <property type="match status" value="1"/>
</dbReference>
<dbReference type="InterPro" id="IPR003018">
    <property type="entry name" value="GAF"/>
</dbReference>
<dbReference type="PROSITE" id="PS50109">
    <property type="entry name" value="HIS_KIN"/>
    <property type="match status" value="1"/>
</dbReference>
<proteinExistence type="predicted"/>
<gene>
    <name evidence="5" type="ORF">H8K55_03735</name>
</gene>
<protein>
    <recommendedName>
        <fullName evidence="2">histidine kinase</fullName>
        <ecNumber evidence="2">2.7.13.3</ecNumber>
    </recommendedName>
</protein>
<dbReference type="InterPro" id="IPR005467">
    <property type="entry name" value="His_kinase_dom"/>
</dbReference>
<keyword evidence="3" id="KW-1133">Transmembrane helix</keyword>
<accession>A0ABR6Y7V6</accession>
<dbReference type="Proteomes" id="UP000624279">
    <property type="component" value="Unassembled WGS sequence"/>
</dbReference>
<dbReference type="InterPro" id="IPR029016">
    <property type="entry name" value="GAF-like_dom_sf"/>
</dbReference>